<proteinExistence type="predicted"/>
<keyword evidence="2" id="KW-1185">Reference proteome</keyword>
<dbReference type="Proteomes" id="UP001054945">
    <property type="component" value="Unassembled WGS sequence"/>
</dbReference>
<accession>A0AAV4RYK1</accession>
<gene>
    <name evidence="1" type="ORF">CEXT_541181</name>
</gene>
<organism evidence="1 2">
    <name type="scientific">Caerostris extrusa</name>
    <name type="common">Bark spider</name>
    <name type="synonym">Caerostris bankana</name>
    <dbReference type="NCBI Taxonomy" id="172846"/>
    <lineage>
        <taxon>Eukaryota</taxon>
        <taxon>Metazoa</taxon>
        <taxon>Ecdysozoa</taxon>
        <taxon>Arthropoda</taxon>
        <taxon>Chelicerata</taxon>
        <taxon>Arachnida</taxon>
        <taxon>Araneae</taxon>
        <taxon>Araneomorphae</taxon>
        <taxon>Entelegynae</taxon>
        <taxon>Araneoidea</taxon>
        <taxon>Araneidae</taxon>
        <taxon>Caerostris</taxon>
    </lineage>
</organism>
<evidence type="ECO:0000313" key="2">
    <source>
        <dbReference type="Proteomes" id="UP001054945"/>
    </source>
</evidence>
<protein>
    <submittedName>
        <fullName evidence="1">Uncharacterized protein</fullName>
    </submittedName>
</protein>
<name>A0AAV4RYK1_CAEEX</name>
<dbReference type="AlphaFoldDB" id="A0AAV4RYK1"/>
<dbReference type="EMBL" id="BPLR01008693">
    <property type="protein sequence ID" value="GIY26515.1"/>
    <property type="molecule type" value="Genomic_DNA"/>
</dbReference>
<reference evidence="1 2" key="1">
    <citation type="submission" date="2021-06" db="EMBL/GenBank/DDBJ databases">
        <title>Caerostris extrusa draft genome.</title>
        <authorList>
            <person name="Kono N."/>
            <person name="Arakawa K."/>
        </authorList>
    </citation>
    <scope>NUCLEOTIDE SEQUENCE [LARGE SCALE GENOMIC DNA]</scope>
</reference>
<sequence>MFLLLTSKNAIQDPISSHIGLDVDGNHGTIEIQLKRTCLLLLPLFDEFNEEEKKDTRTLPKNEMLLLKLPQHANNVEHSTI</sequence>
<evidence type="ECO:0000313" key="1">
    <source>
        <dbReference type="EMBL" id="GIY26515.1"/>
    </source>
</evidence>
<comment type="caution">
    <text evidence="1">The sequence shown here is derived from an EMBL/GenBank/DDBJ whole genome shotgun (WGS) entry which is preliminary data.</text>
</comment>